<proteinExistence type="predicted"/>
<accession>A0A368NET7</accession>
<evidence type="ECO:0000313" key="2">
    <source>
        <dbReference type="Proteomes" id="UP000252558"/>
    </source>
</evidence>
<dbReference type="Proteomes" id="UP000252558">
    <property type="component" value="Unassembled WGS sequence"/>
</dbReference>
<dbReference type="RefSeq" id="WP_114338850.1">
    <property type="nucleotide sequence ID" value="NZ_QPID01000008.1"/>
</dbReference>
<comment type="caution">
    <text evidence="1">The sequence shown here is derived from an EMBL/GenBank/DDBJ whole genome shotgun (WGS) entry which is preliminary data.</text>
</comment>
<dbReference type="OrthoDB" id="6402871at2"/>
<dbReference type="AlphaFoldDB" id="A0A368NET7"/>
<organism evidence="1 2">
    <name type="scientific">Corallincola holothuriorum</name>
    <dbReference type="NCBI Taxonomy" id="2282215"/>
    <lineage>
        <taxon>Bacteria</taxon>
        <taxon>Pseudomonadati</taxon>
        <taxon>Pseudomonadota</taxon>
        <taxon>Gammaproteobacteria</taxon>
        <taxon>Alteromonadales</taxon>
        <taxon>Psychromonadaceae</taxon>
        <taxon>Corallincola</taxon>
    </lineage>
</organism>
<name>A0A368NET7_9GAMM</name>
<keyword evidence="2" id="KW-1185">Reference proteome</keyword>
<gene>
    <name evidence="1" type="ORF">DU002_13090</name>
</gene>
<protein>
    <submittedName>
        <fullName evidence="1">Uncharacterized protein</fullName>
    </submittedName>
</protein>
<dbReference type="EMBL" id="QPID01000008">
    <property type="protein sequence ID" value="RCU48726.1"/>
    <property type="molecule type" value="Genomic_DNA"/>
</dbReference>
<sequence>MHLNEENHKEAENALKDVLYMFVDAIVQSGDFSELELGKFDPFSFLEVEGSSGKTIFLTGGECDLLMKGAAVALLSLIADVYFDDECHAVSEKDKAENGIMPSFITSKGQLKLPEHYGYLIEIYDVYKSKKFIMDPYIEKAFDAAFSNEIEFYSAMREVLENVIKTCFTTLSRFKS</sequence>
<reference evidence="1 2" key="1">
    <citation type="submission" date="2018-07" db="EMBL/GenBank/DDBJ databases">
        <title>Corallincola holothuriorum sp. nov., a new facultative anaerobe isolated from sea cucumber Apostichopus japonicus.</title>
        <authorList>
            <person name="Xia H."/>
        </authorList>
    </citation>
    <scope>NUCLEOTIDE SEQUENCE [LARGE SCALE GENOMIC DNA]</scope>
    <source>
        <strain evidence="1 2">C4</strain>
    </source>
</reference>
<evidence type="ECO:0000313" key="1">
    <source>
        <dbReference type="EMBL" id="RCU48726.1"/>
    </source>
</evidence>